<evidence type="ECO:0000256" key="3">
    <source>
        <dbReference type="ARBA" id="ARBA00022801"/>
    </source>
</evidence>
<dbReference type="SMART" id="SM00287">
    <property type="entry name" value="SH3b"/>
    <property type="match status" value="2"/>
</dbReference>
<gene>
    <name evidence="8" type="ORF">Q5741_15650</name>
</gene>
<evidence type="ECO:0000313" key="9">
    <source>
        <dbReference type="Proteomes" id="UP001240171"/>
    </source>
</evidence>
<dbReference type="PROSITE" id="PS51935">
    <property type="entry name" value="NLPC_P60"/>
    <property type="match status" value="1"/>
</dbReference>
<feature type="domain" description="SH3b" evidence="6">
    <location>
        <begin position="143"/>
        <end position="208"/>
    </location>
</feature>
<dbReference type="InterPro" id="IPR038765">
    <property type="entry name" value="Papain-like_cys_pep_sf"/>
</dbReference>
<keyword evidence="2" id="KW-0645">Protease</keyword>
<dbReference type="SUPFAM" id="SSF54001">
    <property type="entry name" value="Cysteine proteinases"/>
    <property type="match status" value="1"/>
</dbReference>
<dbReference type="InterPro" id="IPR000064">
    <property type="entry name" value="NLP_P60_dom"/>
</dbReference>
<keyword evidence="4" id="KW-0788">Thiol protease</keyword>
<feature type="domain" description="SH3b" evidence="6">
    <location>
        <begin position="33"/>
        <end position="100"/>
    </location>
</feature>
<dbReference type="PANTHER" id="PTHR47053">
    <property type="entry name" value="MUREIN DD-ENDOPEPTIDASE MEPH-RELATED"/>
    <property type="match status" value="1"/>
</dbReference>
<comment type="caution">
    <text evidence="8">The sequence shown here is derived from an EMBL/GenBank/DDBJ whole genome shotgun (WGS) entry which is preliminary data.</text>
</comment>
<dbReference type="Pfam" id="PF08239">
    <property type="entry name" value="SH3_3"/>
    <property type="match status" value="2"/>
</dbReference>
<dbReference type="Gene3D" id="3.90.1720.10">
    <property type="entry name" value="endopeptidase domain like (from Nostoc punctiforme)"/>
    <property type="match status" value="1"/>
</dbReference>
<evidence type="ECO:0000256" key="1">
    <source>
        <dbReference type="ARBA" id="ARBA00007074"/>
    </source>
</evidence>
<evidence type="ECO:0000313" key="8">
    <source>
        <dbReference type="EMBL" id="MDO7907846.1"/>
    </source>
</evidence>
<feature type="domain" description="NlpC/P60" evidence="7">
    <location>
        <begin position="251"/>
        <end position="394"/>
    </location>
</feature>
<proteinExistence type="inferred from homology"/>
<accession>A0ABT9CF65</accession>
<evidence type="ECO:0000259" key="7">
    <source>
        <dbReference type="PROSITE" id="PS51935"/>
    </source>
</evidence>
<dbReference type="Proteomes" id="UP001240171">
    <property type="component" value="Unassembled WGS sequence"/>
</dbReference>
<dbReference type="PROSITE" id="PS51781">
    <property type="entry name" value="SH3B"/>
    <property type="match status" value="2"/>
</dbReference>
<keyword evidence="3" id="KW-0378">Hydrolase</keyword>
<evidence type="ECO:0000256" key="5">
    <source>
        <dbReference type="SAM" id="MobiDB-lite"/>
    </source>
</evidence>
<comment type="similarity">
    <text evidence="1">Belongs to the peptidase C40 family.</text>
</comment>
<feature type="region of interest" description="Disordered" evidence="5">
    <location>
        <begin position="99"/>
        <end position="143"/>
    </location>
</feature>
<dbReference type="PANTHER" id="PTHR47053:SF1">
    <property type="entry name" value="MUREIN DD-ENDOPEPTIDASE MEPH-RELATED"/>
    <property type="match status" value="1"/>
</dbReference>
<name>A0ABT9CF65_9BACL</name>
<dbReference type="RefSeq" id="WP_305025065.1">
    <property type="nucleotide sequence ID" value="NZ_JAUQTB010000010.1"/>
</dbReference>
<dbReference type="Pfam" id="PF00877">
    <property type="entry name" value="NLPC_P60"/>
    <property type="match status" value="1"/>
</dbReference>
<sequence>MKSSRWGFICMSAVISSTIWLTPGEPAMAAAASTVQKATIISAVKLRQLPSTSGEVVGYMKKGEQVTVLEKTNASWYKVQTASGLKGYTSTSNQYIQISSSTSTPKPVTSASAPSTTNTATKTSAAATKPTSASSLTSSSGSLTTGTIVSAVRLRDKPSNEGEILGYMNPGDQVTVLELTNAYWTKVSTASGAVGYTSASEKYLKLGSAVPSSNASPVQQVQASAPSSYGLTNSLTAAADAEETAPPSNVQALIEQVISTGMTYIGTPYEYGSDRNSTATFDCSAFTRQIFREAASLTLPADSRSQGEWIKKNSTPVYDMGSLKRGDLVFFMNYQPSTEAYKTLDKTKQTIGHVALYLGDNKLLHTYSVAAGGVKVTDFSPSWQLRFMYGGTVLK</sequence>
<evidence type="ECO:0000256" key="2">
    <source>
        <dbReference type="ARBA" id="ARBA00022670"/>
    </source>
</evidence>
<dbReference type="InterPro" id="IPR051202">
    <property type="entry name" value="Peptidase_C40"/>
</dbReference>
<reference evidence="8 9" key="1">
    <citation type="submission" date="2023-07" db="EMBL/GenBank/DDBJ databases">
        <title>Paenibacillus sp. JX-17 nov. isolated from soil.</title>
        <authorList>
            <person name="Wan Y."/>
            <person name="Liu B."/>
        </authorList>
    </citation>
    <scope>NUCLEOTIDE SEQUENCE [LARGE SCALE GENOMIC DNA]</scope>
    <source>
        <strain evidence="8 9">JX-17</strain>
    </source>
</reference>
<keyword evidence="9" id="KW-1185">Reference proteome</keyword>
<organism evidence="8 9">
    <name type="scientific">Paenibacillus lacisoli</name>
    <dbReference type="NCBI Taxonomy" id="3064525"/>
    <lineage>
        <taxon>Bacteria</taxon>
        <taxon>Bacillati</taxon>
        <taxon>Bacillota</taxon>
        <taxon>Bacilli</taxon>
        <taxon>Bacillales</taxon>
        <taxon>Paenibacillaceae</taxon>
        <taxon>Paenibacillus</taxon>
    </lineage>
</organism>
<evidence type="ECO:0000259" key="6">
    <source>
        <dbReference type="PROSITE" id="PS51781"/>
    </source>
</evidence>
<dbReference type="InterPro" id="IPR003646">
    <property type="entry name" value="SH3-like_bac-type"/>
</dbReference>
<dbReference type="Gene3D" id="2.30.30.40">
    <property type="entry name" value="SH3 Domains"/>
    <property type="match status" value="2"/>
</dbReference>
<protein>
    <submittedName>
        <fullName evidence="8">SH3 domain-containing protein</fullName>
    </submittedName>
</protein>
<dbReference type="EMBL" id="JAUQTB010000010">
    <property type="protein sequence ID" value="MDO7907846.1"/>
    <property type="molecule type" value="Genomic_DNA"/>
</dbReference>
<evidence type="ECO:0000256" key="4">
    <source>
        <dbReference type="ARBA" id="ARBA00022807"/>
    </source>
</evidence>
<dbReference type="CDD" id="cd00174">
    <property type="entry name" value="SH3"/>
    <property type="match status" value="1"/>
</dbReference>